<protein>
    <submittedName>
        <fullName evidence="1">Uncharacterized protein</fullName>
    </submittedName>
</protein>
<reference evidence="1 2" key="1">
    <citation type="submission" date="2017-10" db="EMBL/GenBank/DDBJ databases">
        <title>Draft genome sequence of cellulolytic Actinomyces sp CtC72 isolated from cattle rumen fluid.</title>
        <authorList>
            <person name="Joshi A.J."/>
            <person name="Vasudevan G."/>
            <person name="Lanjekar V.B."/>
            <person name="Hivarkar S."/>
            <person name="Engineer A."/>
            <person name="Pore S.D."/>
            <person name="Dhakephalkar P.K."/>
            <person name="Dagar S."/>
        </authorList>
    </citation>
    <scope>NUCLEOTIDE SEQUENCE [LARGE SCALE GENOMIC DNA]</scope>
    <source>
        <strain evidence="2">CtC72</strain>
    </source>
</reference>
<evidence type="ECO:0000313" key="2">
    <source>
        <dbReference type="Proteomes" id="UP000194577"/>
    </source>
</evidence>
<name>A0ABX4MAV8_9ACTO</name>
<dbReference type="EMBL" id="MTPX02000042">
    <property type="protein sequence ID" value="PHP52580.1"/>
    <property type="molecule type" value="Genomic_DNA"/>
</dbReference>
<dbReference type="RefSeq" id="WP_086614205.1">
    <property type="nucleotide sequence ID" value="NZ_MTPX02000042.1"/>
</dbReference>
<accession>A0ABX4MAV8</accession>
<comment type="caution">
    <text evidence="1">The sequence shown here is derived from an EMBL/GenBank/DDBJ whole genome shotgun (WGS) entry which is preliminary data.</text>
</comment>
<dbReference type="Proteomes" id="UP000194577">
    <property type="component" value="Unassembled WGS sequence"/>
</dbReference>
<sequence length="227" mass="24762">MTVPGRYIKRPVTVEAIRYDGSEESADAIAHWAEGTIVTVFLNRTLNIDYPEGVIQARPGEWIIRDAQGEYYPRRPDVFGATHRPAPQGSAAGLTDPDAAYLRRIAVLLPGKHRDRAYTIAQDIELFLTRVEDAIYEIDHAGTTPERRLADVRELLAQCLVAEDTRINSGPEDGNPPTPDRMQALAAFQAAVTACTLGLDGDALATVLSQALQAAQTAASSQRLRRG</sequence>
<keyword evidence="2" id="KW-1185">Reference proteome</keyword>
<evidence type="ECO:0000313" key="1">
    <source>
        <dbReference type="EMBL" id="PHP52580.1"/>
    </source>
</evidence>
<organism evidence="1 2">
    <name type="scientific">Actinomyces ruminis</name>
    <dbReference type="NCBI Taxonomy" id="1937003"/>
    <lineage>
        <taxon>Bacteria</taxon>
        <taxon>Bacillati</taxon>
        <taxon>Actinomycetota</taxon>
        <taxon>Actinomycetes</taxon>
        <taxon>Actinomycetales</taxon>
        <taxon>Actinomycetaceae</taxon>
        <taxon>Actinomyces</taxon>
    </lineage>
</organism>
<gene>
    <name evidence="1" type="ORF">BW737_008840</name>
</gene>
<proteinExistence type="predicted"/>